<keyword evidence="1" id="KW-0805">Transcription regulation</keyword>
<dbReference type="EMBL" id="WOFH01000013">
    <property type="protein sequence ID" value="MUN41015.1"/>
    <property type="molecule type" value="Genomic_DNA"/>
</dbReference>
<sequence>MSGKSTACHASIDWPGGRRPVRFSVLGELTVTDAEGRPLGFGEGRVRKRGVRHLLSVLALRDWALSAEQLRSLLWDDDPPESTSAPRTLVYRARRLLPRGEESLATEVDHAGVQRYRLVRGPGDEFDVEEFGNAATLADKERRRGNLERAASLYEEALALWRNRPGEAPLPDFPPTAAMDAYLAPLLTRRVQVTEALVETRLDLGRHGPGLAEQISGFLAFDPLNERLHALRMLDLHRTGRRAEALLAFRHAAESFERLLETSPGARLERMRDRIRADDPALLWRPRQRSPQCEDERPPDLRARPTARGVVDVTLGGKDNYAADRAFIARIIKETGTDTWKLSGEKRDCVVRMIRYIGGRGVRQFLDLGTGMPDPEGRDVHRIARQVAPDARLLLVDNDPNVGAYANALMADGEGIVFRELDLRDVDAVLREARSHLDFGEPVGLLCVNTLQHLGDTGEDLGTGALVEALGRYSGALPPGSLMAVTHISDDGLDPRLRPYLDARDPGSVFSLYLRSPAQIERLFCGLPLVEPGLVDVGRWRPDQPWTERKMRIIGGVAEVRGGARAAR</sequence>
<evidence type="ECO:0000313" key="5">
    <source>
        <dbReference type="Proteomes" id="UP000432015"/>
    </source>
</evidence>
<dbReference type="AlphaFoldDB" id="A0A7K1L9Y5"/>
<feature type="domain" description="Bacterial transcriptional activator" evidence="3">
    <location>
        <begin position="126"/>
        <end position="276"/>
    </location>
</feature>
<keyword evidence="2" id="KW-0804">Transcription</keyword>
<dbReference type="Gene3D" id="1.10.10.10">
    <property type="entry name" value="Winged helix-like DNA-binding domain superfamily/Winged helix DNA-binding domain"/>
    <property type="match status" value="1"/>
</dbReference>
<dbReference type="Proteomes" id="UP000432015">
    <property type="component" value="Unassembled WGS sequence"/>
</dbReference>
<evidence type="ECO:0000256" key="2">
    <source>
        <dbReference type="ARBA" id="ARBA00023163"/>
    </source>
</evidence>
<dbReference type="Pfam" id="PF04672">
    <property type="entry name" value="Methyltransf_19"/>
    <property type="match status" value="1"/>
</dbReference>
<organism evidence="4 5">
    <name type="scientific">Actinomadura litoris</name>
    <dbReference type="NCBI Taxonomy" id="2678616"/>
    <lineage>
        <taxon>Bacteria</taxon>
        <taxon>Bacillati</taxon>
        <taxon>Actinomycetota</taxon>
        <taxon>Actinomycetes</taxon>
        <taxon>Streptosporangiales</taxon>
        <taxon>Thermomonosporaceae</taxon>
        <taxon>Actinomadura</taxon>
    </lineage>
</organism>
<dbReference type="PANTHER" id="PTHR35807">
    <property type="entry name" value="TRANSCRIPTIONAL REGULATOR REDD-RELATED"/>
    <property type="match status" value="1"/>
</dbReference>
<dbReference type="Pfam" id="PF03704">
    <property type="entry name" value="BTAD"/>
    <property type="match status" value="1"/>
</dbReference>
<dbReference type="InterPro" id="IPR011990">
    <property type="entry name" value="TPR-like_helical_dom_sf"/>
</dbReference>
<comment type="caution">
    <text evidence="4">The sequence shown here is derived from an EMBL/GenBank/DDBJ whole genome shotgun (WGS) entry which is preliminary data.</text>
</comment>
<dbReference type="GO" id="GO:0003677">
    <property type="term" value="F:DNA binding"/>
    <property type="evidence" value="ECO:0007669"/>
    <property type="project" value="TreeGrafter"/>
</dbReference>
<dbReference type="InterPro" id="IPR006764">
    <property type="entry name" value="SAM_dep_MeTrfase_SAV2177_type"/>
</dbReference>
<dbReference type="Gene3D" id="3.40.50.150">
    <property type="entry name" value="Vaccinia Virus protein VP39"/>
    <property type="match status" value="1"/>
</dbReference>
<dbReference type="SUPFAM" id="SSF53335">
    <property type="entry name" value="S-adenosyl-L-methionine-dependent methyltransferases"/>
    <property type="match status" value="1"/>
</dbReference>
<dbReference type="PANTHER" id="PTHR35807:SF1">
    <property type="entry name" value="TRANSCRIPTIONAL REGULATOR REDD"/>
    <property type="match status" value="1"/>
</dbReference>
<proteinExistence type="predicted"/>
<reference evidence="4 5" key="1">
    <citation type="submission" date="2019-11" db="EMBL/GenBank/DDBJ databases">
        <authorList>
            <person name="Cao P."/>
        </authorList>
    </citation>
    <scope>NUCLEOTIDE SEQUENCE [LARGE SCALE GENOMIC DNA]</scope>
    <source>
        <strain evidence="4 5">NEAU-AAG5</strain>
    </source>
</reference>
<dbReference type="InterPro" id="IPR005158">
    <property type="entry name" value="BTAD"/>
</dbReference>
<dbReference type="CDD" id="cd15831">
    <property type="entry name" value="BTAD"/>
    <property type="match status" value="1"/>
</dbReference>
<keyword evidence="5" id="KW-1185">Reference proteome</keyword>
<accession>A0A7K1L9Y5</accession>
<dbReference type="Gene3D" id="1.25.40.10">
    <property type="entry name" value="Tetratricopeptide repeat domain"/>
    <property type="match status" value="1"/>
</dbReference>
<name>A0A7K1L9Y5_9ACTN</name>
<dbReference type="SMART" id="SM01043">
    <property type="entry name" value="BTAD"/>
    <property type="match status" value="1"/>
</dbReference>
<dbReference type="InterPro" id="IPR051677">
    <property type="entry name" value="AfsR-DnrI-RedD_regulator"/>
</dbReference>
<protein>
    <recommendedName>
        <fullName evidence="3">Bacterial transcriptional activator domain-containing protein</fullName>
    </recommendedName>
</protein>
<dbReference type="SUPFAM" id="SSF48452">
    <property type="entry name" value="TPR-like"/>
    <property type="match status" value="1"/>
</dbReference>
<evidence type="ECO:0000259" key="3">
    <source>
        <dbReference type="SMART" id="SM01043"/>
    </source>
</evidence>
<evidence type="ECO:0000313" key="4">
    <source>
        <dbReference type="EMBL" id="MUN41015.1"/>
    </source>
</evidence>
<dbReference type="InterPro" id="IPR036388">
    <property type="entry name" value="WH-like_DNA-bd_sf"/>
</dbReference>
<dbReference type="InterPro" id="IPR029063">
    <property type="entry name" value="SAM-dependent_MTases_sf"/>
</dbReference>
<gene>
    <name evidence="4" type="ORF">GNZ18_31070</name>
</gene>
<evidence type="ECO:0000256" key="1">
    <source>
        <dbReference type="ARBA" id="ARBA00023015"/>
    </source>
</evidence>
<dbReference type="GO" id="GO:0006355">
    <property type="term" value="P:regulation of DNA-templated transcription"/>
    <property type="evidence" value="ECO:0007669"/>
    <property type="project" value="TreeGrafter"/>
</dbReference>